<dbReference type="RefSeq" id="XP_013957296.1">
    <property type="nucleotide sequence ID" value="XM_014101821.1"/>
</dbReference>
<keyword evidence="3" id="KW-1185">Reference proteome</keyword>
<evidence type="ECO:0000313" key="2">
    <source>
        <dbReference type="EMBL" id="EHK23099.1"/>
    </source>
</evidence>
<sequence length="172" mass="18349">MSHPEARAQACFIVGTNTLPKESQDAANFLASNVTCNSKKTTISSVPDVSSGGISFSSINFANSDLSPLQFALQKFATTSPLANNDLAKFQNEANVYTATEIGLRSIGGELAIKAPKFFIAMQISRIQTAQGNPPTDPGQTVEHLLGKVTKNASRKDQQFLDEITALSKVLS</sequence>
<proteinExistence type="predicted"/>
<dbReference type="OMA" id="RQNPCFI"/>
<dbReference type="InterPro" id="IPR055567">
    <property type="entry name" value="DUF7143"/>
</dbReference>
<dbReference type="InParanoid" id="G9MT57"/>
<gene>
    <name evidence="2" type="ORF">TRIVIDRAFT_28407</name>
</gene>
<organism evidence="2 3">
    <name type="scientific">Hypocrea virens (strain Gv29-8 / FGSC 10586)</name>
    <name type="common">Gliocladium virens</name>
    <name type="synonym">Trichoderma virens</name>
    <dbReference type="NCBI Taxonomy" id="413071"/>
    <lineage>
        <taxon>Eukaryota</taxon>
        <taxon>Fungi</taxon>
        <taxon>Dikarya</taxon>
        <taxon>Ascomycota</taxon>
        <taxon>Pezizomycotina</taxon>
        <taxon>Sordariomycetes</taxon>
        <taxon>Hypocreomycetidae</taxon>
        <taxon>Hypocreales</taxon>
        <taxon>Hypocreaceae</taxon>
        <taxon>Trichoderma</taxon>
    </lineage>
</organism>
<reference evidence="2 3" key="1">
    <citation type="journal article" date="2011" name="Genome Biol.">
        <title>Comparative genome sequence analysis underscores mycoparasitism as the ancestral life style of Trichoderma.</title>
        <authorList>
            <person name="Kubicek C.P."/>
            <person name="Herrera-Estrella A."/>
            <person name="Seidl-Seiboth V."/>
            <person name="Martinez D.A."/>
            <person name="Druzhinina I.S."/>
            <person name="Thon M."/>
            <person name="Zeilinger S."/>
            <person name="Casas-Flores S."/>
            <person name="Horwitz B.A."/>
            <person name="Mukherjee P.K."/>
            <person name="Mukherjee M."/>
            <person name="Kredics L."/>
            <person name="Alcaraz L.D."/>
            <person name="Aerts A."/>
            <person name="Antal Z."/>
            <person name="Atanasova L."/>
            <person name="Cervantes-Badillo M.G."/>
            <person name="Challacombe J."/>
            <person name="Chertkov O."/>
            <person name="McCluskey K."/>
            <person name="Coulpier F."/>
            <person name="Deshpande N."/>
            <person name="von Doehren H."/>
            <person name="Ebbole D.J."/>
            <person name="Esquivel-Naranjo E.U."/>
            <person name="Fekete E."/>
            <person name="Flipphi M."/>
            <person name="Glaser F."/>
            <person name="Gomez-Rodriguez E.Y."/>
            <person name="Gruber S."/>
            <person name="Han C."/>
            <person name="Henrissat B."/>
            <person name="Hermosa R."/>
            <person name="Hernandez-Onate M."/>
            <person name="Karaffa L."/>
            <person name="Kosti I."/>
            <person name="Le Crom S."/>
            <person name="Lindquist E."/>
            <person name="Lucas S."/>
            <person name="Luebeck M."/>
            <person name="Luebeck P.S."/>
            <person name="Margeot A."/>
            <person name="Metz B."/>
            <person name="Misra M."/>
            <person name="Nevalainen H."/>
            <person name="Omann M."/>
            <person name="Packer N."/>
            <person name="Perrone G."/>
            <person name="Uresti-Rivera E.E."/>
            <person name="Salamov A."/>
            <person name="Schmoll M."/>
            <person name="Seiboth B."/>
            <person name="Shapiro H."/>
            <person name="Sukno S."/>
            <person name="Tamayo-Ramos J.A."/>
            <person name="Tisch D."/>
            <person name="Wiest A."/>
            <person name="Wilkinson H.H."/>
            <person name="Zhang M."/>
            <person name="Coutinho P.M."/>
            <person name="Kenerley C.M."/>
            <person name="Monte E."/>
            <person name="Baker S.E."/>
            <person name="Grigoriev I.V."/>
        </authorList>
    </citation>
    <scope>NUCLEOTIDE SEQUENCE [LARGE SCALE GENOMIC DNA]</scope>
    <source>
        <strain evidence="3">Gv29-8 / FGSC 10586</strain>
    </source>
</reference>
<dbReference type="eggNOG" id="ENOG502S5W9">
    <property type="taxonomic scope" value="Eukaryota"/>
</dbReference>
<protein>
    <recommendedName>
        <fullName evidence="1">DUF7143 domain-containing protein</fullName>
    </recommendedName>
</protein>
<comment type="caution">
    <text evidence="2">The sequence shown here is derived from an EMBL/GenBank/DDBJ whole genome shotgun (WGS) entry which is preliminary data.</text>
</comment>
<dbReference type="VEuPathDB" id="FungiDB:TRIVIDRAFT_28407"/>
<dbReference type="Proteomes" id="UP000007115">
    <property type="component" value="Unassembled WGS sequence"/>
</dbReference>
<feature type="domain" description="DUF7143" evidence="1">
    <location>
        <begin position="13"/>
        <end position="171"/>
    </location>
</feature>
<name>G9MT57_HYPVG</name>
<dbReference type="OrthoDB" id="2497581at2759"/>
<evidence type="ECO:0000313" key="3">
    <source>
        <dbReference type="Proteomes" id="UP000007115"/>
    </source>
</evidence>
<dbReference type="GeneID" id="25792647"/>
<evidence type="ECO:0000259" key="1">
    <source>
        <dbReference type="Pfam" id="PF23631"/>
    </source>
</evidence>
<dbReference type="PANTHER" id="PTHR37592">
    <property type="match status" value="1"/>
</dbReference>
<dbReference type="EMBL" id="ABDF02000006">
    <property type="protein sequence ID" value="EHK23099.1"/>
    <property type="molecule type" value="Genomic_DNA"/>
</dbReference>
<accession>G9MT57</accession>
<dbReference type="AlphaFoldDB" id="G9MT57"/>
<dbReference type="HOGENOM" id="CLU_120582_0_0_1"/>
<dbReference type="Pfam" id="PF23631">
    <property type="entry name" value="DUF7143"/>
    <property type="match status" value="1"/>
</dbReference>
<dbReference type="PANTHER" id="PTHR37592:SF1">
    <property type="match status" value="1"/>
</dbReference>